<evidence type="ECO:0000256" key="1">
    <source>
        <dbReference type="ARBA" id="ARBA00022763"/>
    </source>
</evidence>
<name>A0A8T3B957_DENNO</name>
<sequence length="153" mass="17454">MYIECIRYIPQVVVNQELIVDTTIGFMNGAPAINVQGFNVYHKNRSILPFWKVAMAKAEGVIGVLEANFIKPTHDKQDFERSSICQKLEMRLKDMTYEHWDLYCHFVGHQNKKLPHRIVPQSPSTNSSVALQQFKMNHIASVGMVSAAPSVFF</sequence>
<protein>
    <recommendedName>
        <fullName evidence="3">Morc S5 domain-containing protein</fullName>
    </recommendedName>
</protein>
<accession>A0A8T3B957</accession>
<reference evidence="4" key="1">
    <citation type="journal article" date="2022" name="Front. Genet.">
        <title>Chromosome-Scale Assembly of the Dendrobium nobile Genome Provides Insights Into the Molecular Mechanism of the Biosynthesis of the Medicinal Active Ingredient of Dendrobium.</title>
        <authorList>
            <person name="Xu Q."/>
            <person name="Niu S.-C."/>
            <person name="Li K.-L."/>
            <person name="Zheng P.-J."/>
            <person name="Zhang X.-J."/>
            <person name="Jia Y."/>
            <person name="Liu Y."/>
            <person name="Niu Y.-X."/>
            <person name="Yu L.-H."/>
            <person name="Chen D.-F."/>
            <person name="Zhang G.-Q."/>
        </authorList>
    </citation>
    <scope>NUCLEOTIDE SEQUENCE</scope>
    <source>
        <tissue evidence="4">Leaf</tissue>
    </source>
</reference>
<comment type="caution">
    <text evidence="4">The sequence shown here is derived from an EMBL/GenBank/DDBJ whole genome shotgun (WGS) entry which is preliminary data.</text>
</comment>
<dbReference type="Proteomes" id="UP000829196">
    <property type="component" value="Unassembled WGS sequence"/>
</dbReference>
<evidence type="ECO:0000259" key="3">
    <source>
        <dbReference type="Pfam" id="PF17942"/>
    </source>
</evidence>
<dbReference type="PANTHER" id="PTHR23336">
    <property type="entry name" value="ZINC FINGER CW-TYPE COILED-COIL DOMAIN PROTEIN 3"/>
    <property type="match status" value="1"/>
</dbReference>
<keyword evidence="5" id="KW-1185">Reference proteome</keyword>
<gene>
    <name evidence="4" type="ORF">KFK09_013463</name>
</gene>
<dbReference type="PANTHER" id="PTHR23336:SF44">
    <property type="entry name" value="PROTEIN MICRORCHIDIA 6"/>
    <property type="match status" value="1"/>
</dbReference>
<dbReference type="InterPro" id="IPR045261">
    <property type="entry name" value="MORC_ATPase"/>
</dbReference>
<dbReference type="SMR" id="A0A8T3B957"/>
<proteinExistence type="predicted"/>
<evidence type="ECO:0000313" key="4">
    <source>
        <dbReference type="EMBL" id="KAI0507341.1"/>
    </source>
</evidence>
<dbReference type="GO" id="GO:0005634">
    <property type="term" value="C:nucleus"/>
    <property type="evidence" value="ECO:0007669"/>
    <property type="project" value="TreeGrafter"/>
</dbReference>
<dbReference type="EMBL" id="JAGYWB010000010">
    <property type="protein sequence ID" value="KAI0507341.1"/>
    <property type="molecule type" value="Genomic_DNA"/>
</dbReference>
<keyword evidence="2" id="KW-0234">DNA repair</keyword>
<dbReference type="OrthoDB" id="757982at2759"/>
<dbReference type="GO" id="GO:0006281">
    <property type="term" value="P:DNA repair"/>
    <property type="evidence" value="ECO:0007669"/>
    <property type="project" value="UniProtKB-KW"/>
</dbReference>
<dbReference type="AlphaFoldDB" id="A0A8T3B957"/>
<dbReference type="InterPro" id="IPR041006">
    <property type="entry name" value="Morc_S5"/>
</dbReference>
<dbReference type="Pfam" id="PF17942">
    <property type="entry name" value="Morc6_S5"/>
    <property type="match status" value="1"/>
</dbReference>
<evidence type="ECO:0000313" key="5">
    <source>
        <dbReference type="Proteomes" id="UP000829196"/>
    </source>
</evidence>
<dbReference type="GO" id="GO:0016887">
    <property type="term" value="F:ATP hydrolysis activity"/>
    <property type="evidence" value="ECO:0007669"/>
    <property type="project" value="InterPro"/>
</dbReference>
<organism evidence="4 5">
    <name type="scientific">Dendrobium nobile</name>
    <name type="common">Orchid</name>
    <dbReference type="NCBI Taxonomy" id="94219"/>
    <lineage>
        <taxon>Eukaryota</taxon>
        <taxon>Viridiplantae</taxon>
        <taxon>Streptophyta</taxon>
        <taxon>Embryophyta</taxon>
        <taxon>Tracheophyta</taxon>
        <taxon>Spermatophyta</taxon>
        <taxon>Magnoliopsida</taxon>
        <taxon>Liliopsida</taxon>
        <taxon>Asparagales</taxon>
        <taxon>Orchidaceae</taxon>
        <taxon>Epidendroideae</taxon>
        <taxon>Malaxideae</taxon>
        <taxon>Dendrobiinae</taxon>
        <taxon>Dendrobium</taxon>
    </lineage>
</organism>
<feature type="domain" description="Morc S5" evidence="3">
    <location>
        <begin position="2"/>
        <end position="100"/>
    </location>
</feature>
<evidence type="ECO:0000256" key="2">
    <source>
        <dbReference type="ARBA" id="ARBA00023204"/>
    </source>
</evidence>
<keyword evidence="1" id="KW-0227">DNA damage</keyword>